<dbReference type="Proteomes" id="UP000606974">
    <property type="component" value="Unassembled WGS sequence"/>
</dbReference>
<evidence type="ECO:0000256" key="1">
    <source>
        <dbReference type="SAM" id="MobiDB-lite"/>
    </source>
</evidence>
<dbReference type="AlphaFoldDB" id="A0A8H7APX5"/>
<sequence length="99" mass="10848">MRQVNADFLHTYGLFRLNCSQQNCNGSTTFLKNDSRHLLPVESMFLPRKHHSTASAYGSPASPLTDRDHSSATARSSAKAKSVDEPGSPPAIAHCFRMS</sequence>
<organism evidence="2 3">
    <name type="scientific">Endocarpon pusillum</name>
    <dbReference type="NCBI Taxonomy" id="364733"/>
    <lineage>
        <taxon>Eukaryota</taxon>
        <taxon>Fungi</taxon>
        <taxon>Dikarya</taxon>
        <taxon>Ascomycota</taxon>
        <taxon>Pezizomycotina</taxon>
        <taxon>Eurotiomycetes</taxon>
        <taxon>Chaetothyriomycetidae</taxon>
        <taxon>Verrucariales</taxon>
        <taxon>Verrucariaceae</taxon>
        <taxon>Endocarpon</taxon>
    </lineage>
</organism>
<proteinExistence type="predicted"/>
<evidence type="ECO:0000313" key="3">
    <source>
        <dbReference type="Proteomes" id="UP000606974"/>
    </source>
</evidence>
<reference evidence="2" key="1">
    <citation type="submission" date="2020-02" db="EMBL/GenBank/DDBJ databases">
        <authorList>
            <person name="Palmer J.M."/>
        </authorList>
    </citation>
    <scope>NUCLEOTIDE SEQUENCE</scope>
    <source>
        <strain evidence="2">EPUS1.4</strain>
        <tissue evidence="2">Thallus</tissue>
    </source>
</reference>
<feature type="region of interest" description="Disordered" evidence="1">
    <location>
        <begin position="52"/>
        <end position="90"/>
    </location>
</feature>
<protein>
    <submittedName>
        <fullName evidence="2">Uncharacterized protein</fullName>
    </submittedName>
</protein>
<comment type="caution">
    <text evidence="2">The sequence shown here is derived from an EMBL/GenBank/DDBJ whole genome shotgun (WGS) entry which is preliminary data.</text>
</comment>
<evidence type="ECO:0000313" key="2">
    <source>
        <dbReference type="EMBL" id="KAF7509030.1"/>
    </source>
</evidence>
<gene>
    <name evidence="2" type="ORF">GJ744_008425</name>
</gene>
<feature type="compositionally biased region" description="Low complexity" evidence="1">
    <location>
        <begin position="71"/>
        <end position="80"/>
    </location>
</feature>
<keyword evidence="3" id="KW-1185">Reference proteome</keyword>
<dbReference type="EMBL" id="JAACFV010000046">
    <property type="protein sequence ID" value="KAF7509030.1"/>
    <property type="molecule type" value="Genomic_DNA"/>
</dbReference>
<accession>A0A8H7APX5</accession>
<name>A0A8H7APX5_9EURO</name>